<dbReference type="EMBL" id="CP037423">
    <property type="protein sequence ID" value="QDV45704.1"/>
    <property type="molecule type" value="Genomic_DNA"/>
</dbReference>
<dbReference type="RefSeq" id="WP_231743800.1">
    <property type="nucleotide sequence ID" value="NZ_CP037423.1"/>
</dbReference>
<dbReference type="InterPro" id="IPR006626">
    <property type="entry name" value="PbH1"/>
</dbReference>
<feature type="signal peptide" evidence="1">
    <location>
        <begin position="1"/>
        <end position="20"/>
    </location>
</feature>
<dbReference type="Gene3D" id="2.160.20.10">
    <property type="entry name" value="Single-stranded right-handed beta-helix, Pectin lyase-like"/>
    <property type="match status" value="2"/>
</dbReference>
<dbReference type="PANTHER" id="PTHR36453">
    <property type="entry name" value="SECRETED PROTEIN-RELATED"/>
    <property type="match status" value="1"/>
</dbReference>
<dbReference type="SMART" id="SM00228">
    <property type="entry name" value="PDZ"/>
    <property type="match status" value="1"/>
</dbReference>
<evidence type="ECO:0000256" key="1">
    <source>
        <dbReference type="SAM" id="SignalP"/>
    </source>
</evidence>
<evidence type="ECO:0000259" key="2">
    <source>
        <dbReference type="PROSITE" id="PS50106"/>
    </source>
</evidence>
<keyword evidence="4" id="KW-1185">Reference proteome</keyword>
<accession>A0A518HY67</accession>
<dbReference type="KEGG" id="snep:Enr13x_55830"/>
<dbReference type="InterPro" id="IPR012334">
    <property type="entry name" value="Pectin_lyas_fold"/>
</dbReference>
<dbReference type="InterPro" id="IPR011050">
    <property type="entry name" value="Pectin_lyase_fold/virulence"/>
</dbReference>
<protein>
    <recommendedName>
        <fullName evidence="2">PDZ domain-containing protein</fullName>
    </recommendedName>
</protein>
<proteinExistence type="predicted"/>
<dbReference type="SUPFAM" id="SSF50156">
    <property type="entry name" value="PDZ domain-like"/>
    <property type="match status" value="1"/>
</dbReference>
<name>A0A518HY67_9BACT</name>
<evidence type="ECO:0000313" key="4">
    <source>
        <dbReference type="Proteomes" id="UP000319004"/>
    </source>
</evidence>
<gene>
    <name evidence="3" type="ORF">Enr13x_55830</name>
</gene>
<dbReference type="Proteomes" id="UP000319004">
    <property type="component" value="Chromosome"/>
</dbReference>
<organism evidence="3 4">
    <name type="scientific">Stieleria neptunia</name>
    <dbReference type="NCBI Taxonomy" id="2527979"/>
    <lineage>
        <taxon>Bacteria</taxon>
        <taxon>Pseudomonadati</taxon>
        <taxon>Planctomycetota</taxon>
        <taxon>Planctomycetia</taxon>
        <taxon>Pirellulales</taxon>
        <taxon>Pirellulaceae</taxon>
        <taxon>Stieleria</taxon>
    </lineage>
</organism>
<dbReference type="PANTHER" id="PTHR36453:SF1">
    <property type="entry name" value="RIGHT HANDED BETA HELIX DOMAIN-CONTAINING PROTEIN"/>
    <property type="match status" value="1"/>
</dbReference>
<evidence type="ECO:0000313" key="3">
    <source>
        <dbReference type="EMBL" id="QDV45704.1"/>
    </source>
</evidence>
<dbReference type="PROSITE" id="PS50106">
    <property type="entry name" value="PDZ"/>
    <property type="match status" value="1"/>
</dbReference>
<dbReference type="InterPro" id="IPR001478">
    <property type="entry name" value="PDZ"/>
</dbReference>
<feature type="chain" id="PRO_5022031024" description="PDZ domain-containing protein" evidence="1">
    <location>
        <begin position="21"/>
        <end position="971"/>
    </location>
</feature>
<dbReference type="Pfam" id="PF00595">
    <property type="entry name" value="PDZ"/>
    <property type="match status" value="1"/>
</dbReference>
<keyword evidence="1" id="KW-0732">Signal</keyword>
<dbReference type="AlphaFoldDB" id="A0A518HY67"/>
<feature type="domain" description="PDZ" evidence="2">
    <location>
        <begin position="715"/>
        <end position="769"/>
    </location>
</feature>
<dbReference type="InterPro" id="IPR036034">
    <property type="entry name" value="PDZ_sf"/>
</dbReference>
<dbReference type="Gene3D" id="2.30.42.10">
    <property type="match status" value="1"/>
</dbReference>
<dbReference type="SMART" id="SM00710">
    <property type="entry name" value="PbH1"/>
    <property type="match status" value="4"/>
</dbReference>
<sequence precursor="true">MLRSLLILICFGASIASLHARDIFVSPAGDDANDGSAAAPVATLGRAQSLARQSAGTAPVTVSVADGVYYLPETLTFTAADSGAPDRPVLYRAENEGKAVLSGGTKLDLQWTPFRDGIFVSKTPSGLAIDQLFLAGRQQRMARYPNYDASQKTAAYQGFAADAFSKQRASGWADPTGGFIHAMHRARWGGYHYRITGKNSDGDVTYEGGWQNNRQMGMHKDFRMVENIFEELDAPGEWYHDADTNRLYFMPPQGVDLGRAKIEVVRLRHLIEFNGSADAPVRFITLQGFVVRHAARTFMETKEPMLRSDWTIYRGGAVLLSGSEDIRLLDFEFDQVGGNAIFVSDYNRRVVVKGCHIHDCGASGVCFVGDPDAVRDPLFEYRQKNDLVKVDRTPGPKSNRYPADCVVEDCLIHGIGRVERQPAGVQITMAQGITVRDCSIYDCARAGINIGDGAWGGHLIERCDVFDTVQETHDHGSFNSWGRDRYWSSDRSASQKIIDQEPQFPFLDAVETTVIRDSRWRCDHGWDIDLDDGSSNYDIYNNLMLSGGLKFREGFRRRAWNNITVNNGLHPHVWYNNSGDEVFSNIFMAAPKGVRAPTETARGKRVDSNLYFASTPGMNDRYADFGWDRHSIVADPLFIDPAGGDFRVRPESPAFDIGFENFAMDQFGVKKPSLKQIAATPEIPALEVKQELAKPRSDRRRVVTPQPTYWLGARVVDLKGSDFSAYGVSQEDGGVAISEIDPNSDAASAGLSDGDLIQGVNATPVKRVSDLLSAYQQAGDAALKVKVIRNQQPMELSLPNAPRIVFESAGTAEDFATLAPTGKPTGKVDANPSTRDAPPATLIDGKLQQSYGPVFANGVTTGGYRLDLGESKNVSSITSWSTNFNGVRGPQKLTLYGSDSSTDPGWDVADRSKFTPLTSIDTRRASHEVFNAVALQSKPGHFLGKFRWIIWSVQPVTDRAENTAFQELRAR</sequence>
<dbReference type="SUPFAM" id="SSF51126">
    <property type="entry name" value="Pectin lyase-like"/>
    <property type="match status" value="1"/>
</dbReference>
<reference evidence="3 4" key="1">
    <citation type="submission" date="2019-03" db="EMBL/GenBank/DDBJ databases">
        <title>Deep-cultivation of Planctomycetes and their phenomic and genomic characterization uncovers novel biology.</title>
        <authorList>
            <person name="Wiegand S."/>
            <person name="Jogler M."/>
            <person name="Boedeker C."/>
            <person name="Pinto D."/>
            <person name="Vollmers J."/>
            <person name="Rivas-Marin E."/>
            <person name="Kohn T."/>
            <person name="Peeters S.H."/>
            <person name="Heuer A."/>
            <person name="Rast P."/>
            <person name="Oberbeckmann S."/>
            <person name="Bunk B."/>
            <person name="Jeske O."/>
            <person name="Meyerdierks A."/>
            <person name="Storesund J.E."/>
            <person name="Kallscheuer N."/>
            <person name="Luecker S."/>
            <person name="Lage O.M."/>
            <person name="Pohl T."/>
            <person name="Merkel B.J."/>
            <person name="Hornburger P."/>
            <person name="Mueller R.-W."/>
            <person name="Bruemmer F."/>
            <person name="Labrenz M."/>
            <person name="Spormann A.M."/>
            <person name="Op den Camp H."/>
            <person name="Overmann J."/>
            <person name="Amann R."/>
            <person name="Jetten M.S.M."/>
            <person name="Mascher T."/>
            <person name="Medema M.H."/>
            <person name="Devos D.P."/>
            <person name="Kaster A.-K."/>
            <person name="Ovreas L."/>
            <person name="Rohde M."/>
            <person name="Galperin M.Y."/>
            <person name="Jogler C."/>
        </authorList>
    </citation>
    <scope>NUCLEOTIDE SEQUENCE [LARGE SCALE GENOMIC DNA]</scope>
    <source>
        <strain evidence="3 4">Enr13</strain>
    </source>
</reference>